<dbReference type="PANTHER" id="PTHR11712">
    <property type="entry name" value="POLYKETIDE SYNTHASE-RELATED"/>
    <property type="match status" value="1"/>
</dbReference>
<evidence type="ECO:0000313" key="5">
    <source>
        <dbReference type="EMBL" id="MBK6265306.1"/>
    </source>
</evidence>
<dbReference type="InterPro" id="IPR014031">
    <property type="entry name" value="Ketoacyl_synth_C"/>
</dbReference>
<dbReference type="InterPro" id="IPR014030">
    <property type="entry name" value="Ketoacyl_synth_N"/>
</dbReference>
<reference evidence="5" key="1">
    <citation type="submission" date="2021-01" db="EMBL/GenBank/DDBJ databases">
        <title>Marivirga aurantiaca sp. nov., isolated from intertidal surface sediments.</title>
        <authorList>
            <person name="Zhang M."/>
        </authorList>
    </citation>
    <scope>NUCLEOTIDE SEQUENCE</scope>
    <source>
        <strain evidence="5">S37H4</strain>
    </source>
</reference>
<accession>A0A934WYU4</accession>
<keyword evidence="6" id="KW-1185">Reference proteome</keyword>
<dbReference type="PANTHER" id="PTHR11712:SF320">
    <property type="entry name" value="BETA-KETOACYL SYNTHASE"/>
    <property type="match status" value="1"/>
</dbReference>
<organism evidence="5 6">
    <name type="scientific">Marivirga aurantiaca</name>
    <dbReference type="NCBI Taxonomy" id="2802615"/>
    <lineage>
        <taxon>Bacteria</taxon>
        <taxon>Pseudomonadati</taxon>
        <taxon>Bacteroidota</taxon>
        <taxon>Cytophagia</taxon>
        <taxon>Cytophagales</taxon>
        <taxon>Marivirgaceae</taxon>
        <taxon>Marivirga</taxon>
    </lineage>
</organism>
<comment type="caution">
    <text evidence="5">The sequence shown here is derived from an EMBL/GenBank/DDBJ whole genome shotgun (WGS) entry which is preliminary data.</text>
</comment>
<sequence length="385" mass="42205">MERKSERMKMHQVFTVSDGLYIPLGSDTQQVFKEVKDGVSSIKEGQRFDFPETTYVSQFSDDPSLSYEGSSRLEAMAKQSIKNSIAKLPRKLDTEDTGFIICTTKGNIDLLEPEKTFSQQSNEMYLFRLASKLSTYFGIPHKPIVISNACTSSLLGLIHGMRMIMCGKYKHVIVTGADIVSAFTLSGFRSLKALSSSYCKPFDNDRDGINLGEGAGTIIISADASLSSYPEQIILSDGFTSNDGTHISAPHRNGEGLHTILRKLVSKHGASTSDFISAHGTGTKFNDAMEARAITRSGLQNTPIHSLKRYFGHTLGACGIVESIICIQGMLQNLLIPSLGLNKLGTDDYLNMVRRPEERELRSFIKMGAGFGGCNAVIRFQKAEA</sequence>
<evidence type="ECO:0000313" key="6">
    <source>
        <dbReference type="Proteomes" id="UP000611723"/>
    </source>
</evidence>
<dbReference type="GO" id="GO:0006633">
    <property type="term" value="P:fatty acid biosynthetic process"/>
    <property type="evidence" value="ECO:0007669"/>
    <property type="project" value="TreeGrafter"/>
</dbReference>
<dbReference type="InterPro" id="IPR020841">
    <property type="entry name" value="PKS_Beta-ketoAc_synthase_dom"/>
</dbReference>
<dbReference type="Proteomes" id="UP000611723">
    <property type="component" value="Unassembled WGS sequence"/>
</dbReference>
<dbReference type="Pfam" id="PF02801">
    <property type="entry name" value="Ketoacyl-synt_C"/>
    <property type="match status" value="1"/>
</dbReference>
<dbReference type="InterPro" id="IPR016039">
    <property type="entry name" value="Thiolase-like"/>
</dbReference>
<dbReference type="InterPro" id="IPR000794">
    <property type="entry name" value="Beta-ketoacyl_synthase"/>
</dbReference>
<dbReference type="SUPFAM" id="SSF53901">
    <property type="entry name" value="Thiolase-like"/>
    <property type="match status" value="1"/>
</dbReference>
<dbReference type="PROSITE" id="PS52004">
    <property type="entry name" value="KS3_2"/>
    <property type="match status" value="1"/>
</dbReference>
<dbReference type="EMBL" id="JAEQBW010000003">
    <property type="protein sequence ID" value="MBK6265306.1"/>
    <property type="molecule type" value="Genomic_DNA"/>
</dbReference>
<keyword evidence="2 3" id="KW-0808">Transferase</keyword>
<evidence type="ECO:0000259" key="4">
    <source>
        <dbReference type="PROSITE" id="PS52004"/>
    </source>
</evidence>
<dbReference type="GO" id="GO:0004315">
    <property type="term" value="F:3-oxoacyl-[acyl-carrier-protein] synthase activity"/>
    <property type="evidence" value="ECO:0007669"/>
    <property type="project" value="TreeGrafter"/>
</dbReference>
<dbReference type="GO" id="GO:0005829">
    <property type="term" value="C:cytosol"/>
    <property type="evidence" value="ECO:0007669"/>
    <property type="project" value="TreeGrafter"/>
</dbReference>
<evidence type="ECO:0000256" key="3">
    <source>
        <dbReference type="RuleBase" id="RU003694"/>
    </source>
</evidence>
<gene>
    <name evidence="5" type="ORF">JKA74_09660</name>
</gene>
<name>A0A934WYU4_9BACT</name>
<comment type="similarity">
    <text evidence="1 3">Belongs to the thiolase-like superfamily. Beta-ketoacyl-ACP synthases family.</text>
</comment>
<evidence type="ECO:0000256" key="2">
    <source>
        <dbReference type="ARBA" id="ARBA00022679"/>
    </source>
</evidence>
<dbReference type="SMART" id="SM00825">
    <property type="entry name" value="PKS_KS"/>
    <property type="match status" value="1"/>
</dbReference>
<dbReference type="AlphaFoldDB" id="A0A934WYU4"/>
<dbReference type="Gene3D" id="3.40.47.10">
    <property type="match status" value="2"/>
</dbReference>
<proteinExistence type="inferred from homology"/>
<dbReference type="RefSeq" id="WP_201430974.1">
    <property type="nucleotide sequence ID" value="NZ_JAEQBW010000003.1"/>
</dbReference>
<protein>
    <submittedName>
        <fullName evidence="5">Beta-ketoacyl synthase</fullName>
    </submittedName>
</protein>
<feature type="domain" description="Ketosynthase family 3 (KS3)" evidence="4">
    <location>
        <begin position="10"/>
        <end position="382"/>
    </location>
</feature>
<dbReference type="Pfam" id="PF00109">
    <property type="entry name" value="ketoacyl-synt"/>
    <property type="match status" value="1"/>
</dbReference>
<evidence type="ECO:0000256" key="1">
    <source>
        <dbReference type="ARBA" id="ARBA00008467"/>
    </source>
</evidence>